<dbReference type="Proteomes" id="UP000281677">
    <property type="component" value="Unassembled WGS sequence"/>
</dbReference>
<dbReference type="SMART" id="SM00343">
    <property type="entry name" value="ZnF_C2HC"/>
    <property type="match status" value="4"/>
</dbReference>
<name>A0A3M7IYR5_HORWE</name>
<dbReference type="OrthoDB" id="8026949at2759"/>
<dbReference type="Pfam" id="PF00098">
    <property type="entry name" value="zf-CCHC"/>
    <property type="match status" value="3"/>
</dbReference>
<dbReference type="GO" id="GO:0003676">
    <property type="term" value="F:nucleic acid binding"/>
    <property type="evidence" value="ECO:0007669"/>
    <property type="project" value="InterPro"/>
</dbReference>
<feature type="compositionally biased region" description="Polar residues" evidence="2">
    <location>
        <begin position="308"/>
        <end position="318"/>
    </location>
</feature>
<reference evidence="6 7" key="1">
    <citation type="journal article" date="2018" name="BMC Genomics">
        <title>Genomic evidence for intraspecific hybridization in a clonal and extremely halotolerant yeast.</title>
        <authorList>
            <person name="Gostincar C."/>
            <person name="Stajich J.E."/>
            <person name="Zupancic J."/>
            <person name="Zalar P."/>
            <person name="Gunde-Cimerman N."/>
        </authorList>
    </citation>
    <scope>NUCLEOTIDE SEQUENCE [LARGE SCALE GENOMIC DNA]</scope>
    <source>
        <strain evidence="5 7">EXF-120</strain>
        <strain evidence="4 6">EXF-562</strain>
    </source>
</reference>
<evidence type="ECO:0000313" key="4">
    <source>
        <dbReference type="EMBL" id="RMZ05724.1"/>
    </source>
</evidence>
<dbReference type="InterPro" id="IPR036875">
    <property type="entry name" value="Znf_CCHC_sf"/>
</dbReference>
<gene>
    <name evidence="5" type="ORF">D0859_05257</name>
    <name evidence="4" type="ORF">D0860_05824</name>
</gene>
<evidence type="ECO:0000313" key="5">
    <source>
        <dbReference type="EMBL" id="RMZ30629.1"/>
    </source>
</evidence>
<keyword evidence="1" id="KW-0862">Zinc</keyword>
<evidence type="ECO:0000313" key="6">
    <source>
        <dbReference type="Proteomes" id="UP000280598"/>
    </source>
</evidence>
<dbReference type="InterPro" id="IPR051714">
    <property type="entry name" value="Znf_CCHC_NABP"/>
</dbReference>
<comment type="caution">
    <text evidence="5">The sequence shown here is derived from an EMBL/GenBank/DDBJ whole genome shotgun (WGS) entry which is preliminary data.</text>
</comment>
<organism evidence="5 7">
    <name type="scientific">Hortaea werneckii</name>
    <name type="common">Black yeast</name>
    <name type="synonym">Cladosporium werneckii</name>
    <dbReference type="NCBI Taxonomy" id="91943"/>
    <lineage>
        <taxon>Eukaryota</taxon>
        <taxon>Fungi</taxon>
        <taxon>Dikarya</taxon>
        <taxon>Ascomycota</taxon>
        <taxon>Pezizomycotina</taxon>
        <taxon>Dothideomycetes</taxon>
        <taxon>Dothideomycetidae</taxon>
        <taxon>Mycosphaerellales</taxon>
        <taxon>Teratosphaeriaceae</taxon>
        <taxon>Hortaea</taxon>
    </lineage>
</organism>
<keyword evidence="1" id="KW-0479">Metal-binding</keyword>
<dbReference type="PROSITE" id="PS50158">
    <property type="entry name" value="ZF_CCHC"/>
    <property type="match status" value="3"/>
</dbReference>
<dbReference type="Gene3D" id="4.10.60.10">
    <property type="entry name" value="Zinc finger, CCHC-type"/>
    <property type="match status" value="2"/>
</dbReference>
<feature type="domain" description="CCHC-type" evidence="3">
    <location>
        <begin position="55"/>
        <end position="70"/>
    </location>
</feature>
<evidence type="ECO:0000259" key="3">
    <source>
        <dbReference type="PROSITE" id="PS50158"/>
    </source>
</evidence>
<feature type="domain" description="CCHC-type" evidence="3">
    <location>
        <begin position="77"/>
        <end position="92"/>
    </location>
</feature>
<keyword evidence="1" id="KW-0863">Zinc-finger</keyword>
<evidence type="ECO:0000256" key="1">
    <source>
        <dbReference type="PROSITE-ProRule" id="PRU00047"/>
    </source>
</evidence>
<sequence>MASGWDDVPAPLSDAWQADDSATAGETSFNGEFSLENISKHADGDFGGGAADGGCRICHEEGHFARDCPDKKSTGECFNCGEMGHTKAECQNPRVEREFTGECNFCGQPGHRRVDCPNKPAETCKICKQEDTSGHVAANCTANRMFAEFQNLGIQDMSAEAAWKMLQEADKDKDVIDIKRALLSYVKAWPEVTFEELENVFRESEMHTHLIAKEQEVSDTHTIVNLAGQQDQKYVVSIQFSEKPRRAAFATGWPPSKEENLIRLSQAGWPMDRMVPKCMNCNAAEAEGDGGWDDGAGTGGASADKGGTNWQDNSTADPSANSGGNSWGGSAAAADGGW</sequence>
<feature type="compositionally biased region" description="Low complexity" evidence="2">
    <location>
        <begin position="319"/>
        <end position="338"/>
    </location>
</feature>
<dbReference type="EMBL" id="QWIT01000124">
    <property type="protein sequence ID" value="RMZ30629.1"/>
    <property type="molecule type" value="Genomic_DNA"/>
</dbReference>
<evidence type="ECO:0000313" key="7">
    <source>
        <dbReference type="Proteomes" id="UP000281677"/>
    </source>
</evidence>
<dbReference type="AlphaFoldDB" id="A0A3M7IYR5"/>
<feature type="region of interest" description="Disordered" evidence="2">
    <location>
        <begin position="1"/>
        <end position="28"/>
    </location>
</feature>
<dbReference type="Proteomes" id="UP000280598">
    <property type="component" value="Unassembled WGS sequence"/>
</dbReference>
<dbReference type="PANTHER" id="PTHR23002">
    <property type="entry name" value="ZINC FINGER CCHC DOMAIN CONTAINING PROTEIN"/>
    <property type="match status" value="1"/>
</dbReference>
<feature type="domain" description="CCHC-type" evidence="3">
    <location>
        <begin position="103"/>
        <end position="118"/>
    </location>
</feature>
<dbReference type="EMBL" id="QWIS01000123">
    <property type="protein sequence ID" value="RMZ05724.1"/>
    <property type="molecule type" value="Genomic_DNA"/>
</dbReference>
<dbReference type="SUPFAM" id="SSF57756">
    <property type="entry name" value="Retrovirus zinc finger-like domains"/>
    <property type="match status" value="2"/>
</dbReference>
<protein>
    <recommendedName>
        <fullName evidence="3">CCHC-type domain-containing protein</fullName>
    </recommendedName>
</protein>
<dbReference type="GO" id="GO:0008270">
    <property type="term" value="F:zinc ion binding"/>
    <property type="evidence" value="ECO:0007669"/>
    <property type="project" value="UniProtKB-KW"/>
</dbReference>
<dbReference type="InterPro" id="IPR001878">
    <property type="entry name" value="Znf_CCHC"/>
</dbReference>
<evidence type="ECO:0000256" key="2">
    <source>
        <dbReference type="SAM" id="MobiDB-lite"/>
    </source>
</evidence>
<feature type="region of interest" description="Disordered" evidence="2">
    <location>
        <begin position="289"/>
        <end position="338"/>
    </location>
</feature>
<proteinExistence type="predicted"/>
<accession>A0A3M7IYR5</accession>